<dbReference type="EMBL" id="FWWT01000015">
    <property type="protein sequence ID" value="SMB88179.1"/>
    <property type="molecule type" value="Genomic_DNA"/>
</dbReference>
<dbReference type="CDD" id="cd16344">
    <property type="entry name" value="LMWPAP"/>
    <property type="match status" value="1"/>
</dbReference>
<dbReference type="PANTHER" id="PTHR11717">
    <property type="entry name" value="LOW MOLECULAR WEIGHT PROTEIN TYROSINE PHOSPHATASE"/>
    <property type="match status" value="1"/>
</dbReference>
<comment type="similarity">
    <text evidence="1">Belongs to the low molecular weight phosphotyrosine protein phosphatase family.</text>
</comment>
<reference evidence="6 7" key="1">
    <citation type="submission" date="2017-04" db="EMBL/GenBank/DDBJ databases">
        <authorList>
            <person name="Afonso C.L."/>
            <person name="Miller P.J."/>
            <person name="Scott M.A."/>
            <person name="Spackman E."/>
            <person name="Goraichik I."/>
            <person name="Dimitrov K.M."/>
            <person name="Suarez D.L."/>
            <person name="Swayne D.E."/>
        </authorList>
    </citation>
    <scope>NUCLEOTIDE SEQUENCE [LARGE SCALE GENOMIC DNA]</scope>
    <source>
        <strain evidence="6 7">DSM 11270</strain>
    </source>
</reference>
<feature type="active site" description="Proton donor" evidence="4">
    <location>
        <position position="122"/>
    </location>
</feature>
<gene>
    <name evidence="6" type="ORF">SAMN00017405_1845</name>
</gene>
<dbReference type="Proteomes" id="UP000192731">
    <property type="component" value="Unassembled WGS sequence"/>
</dbReference>
<evidence type="ECO:0000256" key="3">
    <source>
        <dbReference type="ARBA" id="ARBA00022912"/>
    </source>
</evidence>
<keyword evidence="7" id="KW-1185">Reference proteome</keyword>
<evidence type="ECO:0000256" key="2">
    <source>
        <dbReference type="ARBA" id="ARBA00022801"/>
    </source>
</evidence>
<dbReference type="GO" id="GO:0004725">
    <property type="term" value="F:protein tyrosine phosphatase activity"/>
    <property type="evidence" value="ECO:0007669"/>
    <property type="project" value="InterPro"/>
</dbReference>
<dbReference type="OrthoDB" id="9784339at2"/>
<evidence type="ECO:0000256" key="4">
    <source>
        <dbReference type="PIRSR" id="PIRSR617867-1"/>
    </source>
</evidence>
<dbReference type="SUPFAM" id="SSF52788">
    <property type="entry name" value="Phosphotyrosine protein phosphatases I"/>
    <property type="match status" value="1"/>
</dbReference>
<dbReference type="Pfam" id="PF01451">
    <property type="entry name" value="LMWPc"/>
    <property type="match status" value="1"/>
</dbReference>
<dbReference type="Gene3D" id="3.40.50.2300">
    <property type="match status" value="1"/>
</dbReference>
<dbReference type="InterPro" id="IPR036196">
    <property type="entry name" value="Ptyr_pPase_sf"/>
</dbReference>
<organism evidence="6 7">
    <name type="scientific">Desulfonispora thiosulfatigenes DSM 11270</name>
    <dbReference type="NCBI Taxonomy" id="656914"/>
    <lineage>
        <taxon>Bacteria</taxon>
        <taxon>Bacillati</taxon>
        <taxon>Bacillota</taxon>
        <taxon>Clostridia</taxon>
        <taxon>Eubacteriales</taxon>
        <taxon>Peptococcaceae</taxon>
        <taxon>Desulfonispora</taxon>
    </lineage>
</organism>
<dbReference type="InterPro" id="IPR017867">
    <property type="entry name" value="Tyr_phospatase_low_mol_wt"/>
</dbReference>
<sequence>MKKVLFICTGNTCRSSMAEAIAKKIISENAEFENILVASAGVYALAGDKANDHAIIVAHENGANLENHMAQLLSHELIKEADFIFTMTSSHKGQVLAMYPEAEHKTFLLKEYANDPTLEVMDPFGQSLEVYRQTYQELSNLISEILPKVQGL</sequence>
<feature type="domain" description="Phosphotyrosine protein phosphatase I" evidence="5">
    <location>
        <begin position="2"/>
        <end position="148"/>
    </location>
</feature>
<proteinExistence type="inferred from homology"/>
<keyword evidence="2" id="KW-0378">Hydrolase</keyword>
<protein>
    <submittedName>
        <fullName evidence="6">Protein-tyrosine phosphatase</fullName>
    </submittedName>
</protein>
<dbReference type="PANTHER" id="PTHR11717:SF31">
    <property type="entry name" value="LOW MOLECULAR WEIGHT PROTEIN-TYROSINE-PHOSPHATASE ETP-RELATED"/>
    <property type="match status" value="1"/>
</dbReference>
<dbReference type="PRINTS" id="PR00719">
    <property type="entry name" value="LMWPTPASE"/>
</dbReference>
<dbReference type="RefSeq" id="WP_084052826.1">
    <property type="nucleotide sequence ID" value="NZ_FWWT01000015.1"/>
</dbReference>
<dbReference type="InterPro" id="IPR023485">
    <property type="entry name" value="Ptyr_pPase"/>
</dbReference>
<evidence type="ECO:0000313" key="6">
    <source>
        <dbReference type="EMBL" id="SMB88179.1"/>
    </source>
</evidence>
<dbReference type="InterPro" id="IPR050438">
    <property type="entry name" value="LMW_PTPase"/>
</dbReference>
<name>A0A1W1V473_DESTI</name>
<dbReference type="STRING" id="656914.SAMN00017405_1845"/>
<dbReference type="AlphaFoldDB" id="A0A1W1V473"/>
<evidence type="ECO:0000313" key="7">
    <source>
        <dbReference type="Proteomes" id="UP000192731"/>
    </source>
</evidence>
<accession>A0A1W1V473</accession>
<dbReference type="SMART" id="SM00226">
    <property type="entry name" value="LMWPc"/>
    <property type="match status" value="1"/>
</dbReference>
<feature type="active site" evidence="4">
    <location>
        <position position="14"/>
    </location>
</feature>
<evidence type="ECO:0000256" key="1">
    <source>
        <dbReference type="ARBA" id="ARBA00011063"/>
    </source>
</evidence>
<feature type="active site" description="Nucleophile" evidence="4">
    <location>
        <position position="8"/>
    </location>
</feature>
<keyword evidence="3" id="KW-0904">Protein phosphatase</keyword>
<evidence type="ECO:0000259" key="5">
    <source>
        <dbReference type="SMART" id="SM00226"/>
    </source>
</evidence>